<dbReference type="RefSeq" id="WP_212142122.1">
    <property type="nucleotide sequence ID" value="NZ_JAGSSW010000005.1"/>
</dbReference>
<evidence type="ECO:0000256" key="2">
    <source>
        <dbReference type="ARBA" id="ARBA00012528"/>
    </source>
</evidence>
<dbReference type="InterPro" id="IPR012827">
    <property type="entry name" value="Hemerythrin_metal-bd"/>
</dbReference>
<dbReference type="CDD" id="cd12107">
    <property type="entry name" value="Hemerythrin"/>
    <property type="match status" value="1"/>
</dbReference>
<proteinExistence type="inferred from homology"/>
<accession>A0ABS5HJH7</accession>
<dbReference type="InterPro" id="IPR029787">
    <property type="entry name" value="Nucleotide_cyclase"/>
</dbReference>
<dbReference type="InterPro" id="IPR050469">
    <property type="entry name" value="Diguanylate_Cyclase"/>
</dbReference>
<sequence>MKNSDVFIWNKDFETDISNIDQEHKKLVEIINTISKKLSELDTVFEDMQPIFKELFDYTNYHFKNEEQIMKNVNVDVRHVKEHIAAHRNFIKEITLQYNKIDQDNVKNTAKHLLDFLVQWLTFHILGMDKNLTTQIKFIESGDTPEEAFNAINGVNYGQLDTLVKSFNGVFAVLIKSNEELLTLKKSLEEKVEERTKELKDSNIKLTEAYKKLETIALTDQLTGLGNRHKTMAELDRYMSKFLNFNEIFSVIMFDVDSFKTINDTYGHDAGDNVLIELSNSLQKTIRKNDIACRVGGDEFLVICPKTDEKSVERLAKRIHEAISKLKITFDSNACWLGSVSIGTATCNEKVNTKEHMLKIADNNLYITKKNKKKSTI</sequence>
<dbReference type="Pfam" id="PF00990">
    <property type="entry name" value="GGDEF"/>
    <property type="match status" value="1"/>
</dbReference>
<dbReference type="InterPro" id="IPR043128">
    <property type="entry name" value="Rev_trsase/Diguanyl_cyclase"/>
</dbReference>
<evidence type="ECO:0000256" key="5">
    <source>
        <dbReference type="ARBA" id="ARBA00034247"/>
    </source>
</evidence>
<dbReference type="EC" id="2.7.7.65" evidence="2"/>
<evidence type="ECO:0000256" key="6">
    <source>
        <dbReference type="SAM" id="Coils"/>
    </source>
</evidence>
<keyword evidence="6" id="KW-0175">Coiled coil</keyword>
<dbReference type="NCBIfam" id="TIGR02481">
    <property type="entry name" value="hemeryth_dom"/>
    <property type="match status" value="1"/>
</dbReference>
<comment type="catalytic activity">
    <reaction evidence="5">
        <text>2 GTP = 3',3'-c-di-GMP + 2 diphosphate</text>
        <dbReference type="Rhea" id="RHEA:24898"/>
        <dbReference type="ChEBI" id="CHEBI:33019"/>
        <dbReference type="ChEBI" id="CHEBI:37565"/>
        <dbReference type="ChEBI" id="CHEBI:58805"/>
        <dbReference type="EC" id="2.7.7.65"/>
    </reaction>
</comment>
<evidence type="ECO:0000313" key="9">
    <source>
        <dbReference type="Proteomes" id="UP000682951"/>
    </source>
</evidence>
<keyword evidence="3" id="KW-0479">Metal-binding</keyword>
<reference evidence="8 9" key="1">
    <citation type="submission" date="2021-04" db="EMBL/GenBank/DDBJ databases">
        <title>Molecular and phenotypic characterization and identification of bacterial isolates recovered from the Anatolian ground squirrels (Spermophilus xanthoprymnus) and which have the potential to form a new species in the Campylobacter genus.</title>
        <authorList>
            <person name="Aydin F."/>
            <person name="Abay S."/>
            <person name="Kayman T."/>
            <person name="Karakaya E."/>
            <person name="Mustak H.K."/>
            <person name="Mustak I.B."/>
            <person name="Bilgin N."/>
            <person name="Duzler A."/>
            <person name="Sahin O."/>
            <person name="Guran O."/>
            <person name="Saticioglu I.B."/>
        </authorList>
    </citation>
    <scope>NUCLEOTIDE SEQUENCE [LARGE SCALE GENOMIC DNA]</scope>
    <source>
        <strain evidence="9">faydin-G24</strain>
    </source>
</reference>
<keyword evidence="4" id="KW-0408">Iron</keyword>
<dbReference type="Pfam" id="PF01814">
    <property type="entry name" value="Hemerythrin"/>
    <property type="match status" value="1"/>
</dbReference>
<protein>
    <recommendedName>
        <fullName evidence="2">diguanylate cyclase</fullName>
        <ecNumber evidence="2">2.7.7.65</ecNumber>
    </recommendedName>
</protein>
<gene>
    <name evidence="8" type="ORF">KDD93_06250</name>
</gene>
<feature type="domain" description="GGDEF" evidence="7">
    <location>
        <begin position="247"/>
        <end position="377"/>
    </location>
</feature>
<evidence type="ECO:0000256" key="3">
    <source>
        <dbReference type="ARBA" id="ARBA00022723"/>
    </source>
</evidence>
<evidence type="ECO:0000259" key="7">
    <source>
        <dbReference type="PROSITE" id="PS50887"/>
    </source>
</evidence>
<comment type="similarity">
    <text evidence="1">Belongs to the hemerythrin family.</text>
</comment>
<evidence type="ECO:0000313" key="8">
    <source>
        <dbReference type="EMBL" id="MBR8464165.1"/>
    </source>
</evidence>
<name>A0ABS5HJH7_9BACT</name>
<evidence type="ECO:0000256" key="1">
    <source>
        <dbReference type="ARBA" id="ARBA00010587"/>
    </source>
</evidence>
<dbReference type="SUPFAM" id="SSF47188">
    <property type="entry name" value="Hemerythrin-like"/>
    <property type="match status" value="1"/>
</dbReference>
<evidence type="ECO:0000256" key="4">
    <source>
        <dbReference type="ARBA" id="ARBA00023004"/>
    </source>
</evidence>
<dbReference type="PANTHER" id="PTHR45138">
    <property type="entry name" value="REGULATORY COMPONENTS OF SENSORY TRANSDUCTION SYSTEM"/>
    <property type="match status" value="1"/>
</dbReference>
<dbReference type="NCBIfam" id="TIGR00254">
    <property type="entry name" value="GGDEF"/>
    <property type="match status" value="1"/>
</dbReference>
<dbReference type="InterPro" id="IPR035938">
    <property type="entry name" value="Hemerythrin-like_sf"/>
</dbReference>
<comment type="caution">
    <text evidence="8">The sequence shown here is derived from an EMBL/GenBank/DDBJ whole genome shotgun (WGS) entry which is preliminary data.</text>
</comment>
<dbReference type="Gene3D" id="3.30.70.270">
    <property type="match status" value="1"/>
</dbReference>
<dbReference type="InterPro" id="IPR012312">
    <property type="entry name" value="Hemerythrin-like"/>
</dbReference>
<dbReference type="NCBIfam" id="NF033749">
    <property type="entry name" value="bact_hemeryth"/>
    <property type="match status" value="1"/>
</dbReference>
<dbReference type="CDD" id="cd01949">
    <property type="entry name" value="GGDEF"/>
    <property type="match status" value="1"/>
</dbReference>
<dbReference type="PANTHER" id="PTHR45138:SF9">
    <property type="entry name" value="DIGUANYLATE CYCLASE DGCM-RELATED"/>
    <property type="match status" value="1"/>
</dbReference>
<feature type="coiled-coil region" evidence="6">
    <location>
        <begin position="178"/>
        <end position="205"/>
    </location>
</feature>
<keyword evidence="9" id="KW-1185">Reference proteome</keyword>
<dbReference type="Proteomes" id="UP000682951">
    <property type="component" value="Unassembled WGS sequence"/>
</dbReference>
<dbReference type="PROSITE" id="PS50887">
    <property type="entry name" value="GGDEF"/>
    <property type="match status" value="1"/>
</dbReference>
<dbReference type="EMBL" id="JAGSSW010000005">
    <property type="protein sequence ID" value="MBR8464165.1"/>
    <property type="molecule type" value="Genomic_DNA"/>
</dbReference>
<dbReference type="SMART" id="SM00267">
    <property type="entry name" value="GGDEF"/>
    <property type="match status" value="1"/>
</dbReference>
<dbReference type="SUPFAM" id="SSF55073">
    <property type="entry name" value="Nucleotide cyclase"/>
    <property type="match status" value="1"/>
</dbReference>
<dbReference type="Gene3D" id="1.20.120.50">
    <property type="entry name" value="Hemerythrin-like"/>
    <property type="match status" value="1"/>
</dbReference>
<organism evidence="8 9">
    <name type="scientific">Campylobacter anatolicus</name>
    <dbReference type="NCBI Taxonomy" id="2829105"/>
    <lineage>
        <taxon>Bacteria</taxon>
        <taxon>Pseudomonadati</taxon>
        <taxon>Campylobacterota</taxon>
        <taxon>Epsilonproteobacteria</taxon>
        <taxon>Campylobacterales</taxon>
        <taxon>Campylobacteraceae</taxon>
        <taxon>Campylobacter</taxon>
    </lineage>
</organism>
<dbReference type="InterPro" id="IPR000160">
    <property type="entry name" value="GGDEF_dom"/>
</dbReference>